<keyword evidence="4" id="KW-1185">Reference proteome</keyword>
<dbReference type="InterPro" id="IPR011051">
    <property type="entry name" value="RmlC_Cupin_sf"/>
</dbReference>
<organism evidence="3 4">
    <name type="scientific">Leucobacter triazinivorans</name>
    <dbReference type="NCBI Taxonomy" id="1784719"/>
    <lineage>
        <taxon>Bacteria</taxon>
        <taxon>Bacillati</taxon>
        <taxon>Actinomycetota</taxon>
        <taxon>Actinomycetes</taxon>
        <taxon>Micrococcales</taxon>
        <taxon>Microbacteriaceae</taxon>
        <taxon>Leucobacter</taxon>
    </lineage>
</organism>
<protein>
    <submittedName>
        <fullName evidence="3">Cupin domain-containing protein</fullName>
    </submittedName>
</protein>
<feature type="compositionally biased region" description="Pro residues" evidence="1">
    <location>
        <begin position="1"/>
        <end position="10"/>
    </location>
</feature>
<dbReference type="OrthoDB" id="9798288at2"/>
<dbReference type="RefSeq" id="WP_130109484.1">
    <property type="nucleotide sequence ID" value="NZ_CP035806.1"/>
</dbReference>
<dbReference type="PANTHER" id="PTHR33387">
    <property type="entry name" value="RMLC-LIKE JELLY ROLL FOLD PROTEIN"/>
    <property type="match status" value="1"/>
</dbReference>
<sequence length="172" mass="18539">MSGAPTPPPSAGAGGASTAGLPPEAARWVERLGLEPLEHEGGLFRRMHLDEHSSAIYYLLAAPDFSALHALDSVEVYHWYAGAPLRLLLLHPDGRSEERVLGPDPDAGQLPQAVVEPGVMQGSAPLGAWTLIGTTMAPPFMWEGFELGERETLQRRYPAAAERIAELTRVPE</sequence>
<dbReference type="InterPro" id="IPR009327">
    <property type="entry name" value="Cupin_DUF985"/>
</dbReference>
<dbReference type="Gene3D" id="2.60.120.10">
    <property type="entry name" value="Jelly Rolls"/>
    <property type="match status" value="1"/>
</dbReference>
<dbReference type="EMBL" id="CP035806">
    <property type="protein sequence ID" value="QBE48346.1"/>
    <property type="molecule type" value="Genomic_DNA"/>
</dbReference>
<evidence type="ECO:0000313" key="3">
    <source>
        <dbReference type="EMBL" id="QBE48346.1"/>
    </source>
</evidence>
<evidence type="ECO:0000313" key="4">
    <source>
        <dbReference type="Proteomes" id="UP000289260"/>
    </source>
</evidence>
<feature type="domain" description="DUF985" evidence="2">
    <location>
        <begin position="27"/>
        <end position="147"/>
    </location>
</feature>
<dbReference type="Pfam" id="PF06172">
    <property type="entry name" value="Cupin_5"/>
    <property type="match status" value="1"/>
</dbReference>
<dbReference type="KEGG" id="ltr:EVS81_05420"/>
<dbReference type="SUPFAM" id="SSF51182">
    <property type="entry name" value="RmlC-like cupins"/>
    <property type="match status" value="1"/>
</dbReference>
<feature type="region of interest" description="Disordered" evidence="1">
    <location>
        <begin position="1"/>
        <end position="20"/>
    </location>
</feature>
<dbReference type="Proteomes" id="UP000289260">
    <property type="component" value="Chromosome"/>
</dbReference>
<evidence type="ECO:0000256" key="1">
    <source>
        <dbReference type="SAM" id="MobiDB-lite"/>
    </source>
</evidence>
<reference evidence="3 4" key="1">
    <citation type="submission" date="2019-02" db="EMBL/GenBank/DDBJ databases">
        <authorList>
            <person name="Sun L."/>
            <person name="Pan D."/>
            <person name="Wu X."/>
        </authorList>
    </citation>
    <scope>NUCLEOTIDE SEQUENCE [LARGE SCALE GENOMIC DNA]</scope>
    <source>
        <strain evidence="3 4">JW-1</strain>
    </source>
</reference>
<evidence type="ECO:0000259" key="2">
    <source>
        <dbReference type="Pfam" id="PF06172"/>
    </source>
</evidence>
<proteinExistence type="predicted"/>
<name>A0A4P6KDA1_9MICO</name>
<accession>A0A4P6KDA1</accession>
<dbReference type="InterPro" id="IPR014710">
    <property type="entry name" value="RmlC-like_jellyroll"/>
</dbReference>
<gene>
    <name evidence="3" type="ORF">EVS81_05420</name>
</gene>
<dbReference type="AlphaFoldDB" id="A0A4P6KDA1"/>
<dbReference type="CDD" id="cd06121">
    <property type="entry name" value="cupin_YML079wp"/>
    <property type="match status" value="1"/>
</dbReference>
<dbReference type="PANTHER" id="PTHR33387:SF3">
    <property type="entry name" value="DUF985 DOMAIN-CONTAINING PROTEIN"/>
    <property type="match status" value="1"/>
</dbReference>
<dbReference type="InterPro" id="IPR039935">
    <property type="entry name" value="YML079W-like"/>
</dbReference>